<feature type="domain" description="Multidrug resistance protein MdtA-like alpha-helical hairpin" evidence="4">
    <location>
        <begin position="100"/>
        <end position="168"/>
    </location>
</feature>
<evidence type="ECO:0000313" key="6">
    <source>
        <dbReference type="EMBL" id="NDY84052.1"/>
    </source>
</evidence>
<gene>
    <name evidence="6" type="ORF">G3I67_12505</name>
</gene>
<dbReference type="SUPFAM" id="SSF111369">
    <property type="entry name" value="HlyD-like secretion proteins"/>
    <property type="match status" value="1"/>
</dbReference>
<dbReference type="Gene3D" id="2.40.420.20">
    <property type="match status" value="1"/>
</dbReference>
<dbReference type="InterPro" id="IPR006143">
    <property type="entry name" value="RND_pump_MFP"/>
</dbReference>
<dbReference type="NCBIfam" id="TIGR01730">
    <property type="entry name" value="RND_mfp"/>
    <property type="match status" value="1"/>
</dbReference>
<organism evidence="6">
    <name type="scientific">Sheuella amnicola</name>
    <dbReference type="NCBI Taxonomy" id="2707330"/>
    <lineage>
        <taxon>Bacteria</taxon>
        <taxon>Pseudomonadati</taxon>
        <taxon>Pseudomonadota</taxon>
        <taxon>Betaproteobacteria</taxon>
        <taxon>Burkholderiales</taxon>
        <taxon>Alcaligenaceae</taxon>
        <taxon>Sheuella</taxon>
    </lineage>
</organism>
<sequence length="366" mass="39026">MSRNMTLQKLQYAVFALLSLVATTDAFAVSPIEVQTIQLDSQSIAANFELDGAIEAVKQSVISAQISGQISSLEIKAGDQVKAGQLLLIIDDREVMAGEQKAQAQLIQAEAELRNARVNLERTRQLQSEGFVSKAALDTADTQYKAALGGRDQASAAVRQASLAREYSRVTAPYDGYISETMAQAGDLATPGRPLLILYAPSPLRAIVHVPVTLTNAVKEGGKVEVLVPDVQSKQHWVVPVSKQILSAADPIAQTITWRLDLPTDDVRGLVPGQQVRVRFTGTAAKRPVIPASAVLRRGELTAVYVAGKQGFVLKIVRLGHDFGAEGIEVLAGLSPEDRIALDPIRAGLSGARPLANPASSDTSKP</sequence>
<name>A0A6B2R1D0_9BURK</name>
<comment type="caution">
    <text evidence="6">The sequence shown here is derived from an EMBL/GenBank/DDBJ whole genome shotgun (WGS) entry which is preliminary data.</text>
</comment>
<reference evidence="6" key="1">
    <citation type="submission" date="2020-02" db="EMBL/GenBank/DDBJ databases">
        <authorList>
            <person name="Chen W.-M."/>
        </authorList>
    </citation>
    <scope>NUCLEOTIDE SEQUENCE</scope>
    <source>
        <strain evidence="6">NBD-18</strain>
    </source>
</reference>
<dbReference type="EMBL" id="JAAGRN010000009">
    <property type="protein sequence ID" value="NDY84052.1"/>
    <property type="molecule type" value="Genomic_DNA"/>
</dbReference>
<comment type="similarity">
    <text evidence="1">Belongs to the membrane fusion protein (MFP) (TC 8.A.1) family.</text>
</comment>
<dbReference type="Pfam" id="PF25876">
    <property type="entry name" value="HH_MFP_RND"/>
    <property type="match status" value="1"/>
</dbReference>
<feature type="signal peptide" evidence="3">
    <location>
        <begin position="1"/>
        <end position="28"/>
    </location>
</feature>
<evidence type="ECO:0000259" key="5">
    <source>
        <dbReference type="Pfam" id="PF25917"/>
    </source>
</evidence>
<dbReference type="AlphaFoldDB" id="A0A6B2R1D0"/>
<feature type="coiled-coil region" evidence="2">
    <location>
        <begin position="99"/>
        <end position="126"/>
    </location>
</feature>
<dbReference type="InterPro" id="IPR058625">
    <property type="entry name" value="MdtA-like_BSH"/>
</dbReference>
<accession>A0A6B2R1D0</accession>
<evidence type="ECO:0000256" key="3">
    <source>
        <dbReference type="SAM" id="SignalP"/>
    </source>
</evidence>
<feature type="chain" id="PRO_5025455970" evidence="3">
    <location>
        <begin position="29"/>
        <end position="366"/>
    </location>
</feature>
<evidence type="ECO:0000256" key="2">
    <source>
        <dbReference type="SAM" id="Coils"/>
    </source>
</evidence>
<dbReference type="InterPro" id="IPR058624">
    <property type="entry name" value="MdtA-like_HH"/>
</dbReference>
<dbReference type="GO" id="GO:1990281">
    <property type="term" value="C:efflux pump complex"/>
    <property type="evidence" value="ECO:0007669"/>
    <property type="project" value="TreeGrafter"/>
</dbReference>
<dbReference type="GO" id="GO:0015562">
    <property type="term" value="F:efflux transmembrane transporter activity"/>
    <property type="evidence" value="ECO:0007669"/>
    <property type="project" value="TreeGrafter"/>
</dbReference>
<protein>
    <submittedName>
        <fullName evidence="6">Efflux RND transporter periplasmic adaptor subunit</fullName>
    </submittedName>
</protein>
<proteinExistence type="inferred from homology"/>
<dbReference type="Pfam" id="PF25917">
    <property type="entry name" value="BSH_RND"/>
    <property type="match status" value="1"/>
</dbReference>
<dbReference type="PANTHER" id="PTHR30469:SF18">
    <property type="entry name" value="RESISTANCE-NODULATION-CELL DIVISION (RND) EFFLUX MEMBRANE FUSION PROTEIN-RELATED"/>
    <property type="match status" value="1"/>
</dbReference>
<evidence type="ECO:0000259" key="4">
    <source>
        <dbReference type="Pfam" id="PF25876"/>
    </source>
</evidence>
<keyword evidence="3" id="KW-0732">Signal</keyword>
<evidence type="ECO:0000256" key="1">
    <source>
        <dbReference type="ARBA" id="ARBA00009477"/>
    </source>
</evidence>
<feature type="domain" description="Multidrug resistance protein MdtA-like barrel-sandwich hybrid" evidence="5">
    <location>
        <begin position="62"/>
        <end position="195"/>
    </location>
</feature>
<dbReference type="Gene3D" id="1.10.287.470">
    <property type="entry name" value="Helix hairpin bin"/>
    <property type="match status" value="1"/>
</dbReference>
<dbReference type="Gene3D" id="2.40.50.100">
    <property type="match status" value="1"/>
</dbReference>
<dbReference type="RefSeq" id="WP_163655870.1">
    <property type="nucleotide sequence ID" value="NZ_JAAGRN010000009.1"/>
</dbReference>
<dbReference type="Gene3D" id="2.40.30.170">
    <property type="match status" value="1"/>
</dbReference>
<dbReference type="PANTHER" id="PTHR30469">
    <property type="entry name" value="MULTIDRUG RESISTANCE PROTEIN MDTA"/>
    <property type="match status" value="1"/>
</dbReference>
<keyword evidence="2" id="KW-0175">Coiled coil</keyword>